<dbReference type="AlphaFoldDB" id="A0A4Y8WQH2"/>
<dbReference type="RefSeq" id="WP_134849148.1">
    <property type="nucleotide sequence ID" value="NZ_SPNB01000009.1"/>
</dbReference>
<dbReference type="EMBL" id="SPNC01000025">
    <property type="protein sequence ID" value="TFH96258.1"/>
    <property type="molecule type" value="Genomic_DNA"/>
</dbReference>
<evidence type="ECO:0000313" key="3">
    <source>
        <dbReference type="Proteomes" id="UP000297225"/>
    </source>
</evidence>
<sequence>MKRMITMVAVAIIALASTISANAQGGFRWGIMGGANFSKFSTKAADYKSDLFTAFHIGPMVEYELPIFPVAIEAGLLYSQKGSSMEQASKEILKFRSNLIEVPVNVKGYVFSIPAARFFVIAGPSFNFALNTNVEALNIDAIKDVKAQRFGVNLNAGIGVEVLRYLQLSATFNAAMTDSYKFENAGKVINDFLSTREKGFSVTARLLF</sequence>
<feature type="domain" description="Outer membrane protein beta-barrel" evidence="1">
    <location>
        <begin position="23"/>
        <end position="179"/>
    </location>
</feature>
<dbReference type="STRING" id="1122973.GCA_000379925_00172"/>
<evidence type="ECO:0000259" key="1">
    <source>
        <dbReference type="Pfam" id="PF13568"/>
    </source>
</evidence>
<comment type="caution">
    <text evidence="2">The sequence shown here is derived from an EMBL/GenBank/DDBJ whole genome shotgun (WGS) entry which is preliminary data.</text>
</comment>
<evidence type="ECO:0000313" key="2">
    <source>
        <dbReference type="EMBL" id="TFH96258.1"/>
    </source>
</evidence>
<keyword evidence="3" id="KW-1185">Reference proteome</keyword>
<reference evidence="2 3" key="1">
    <citation type="submission" date="2019-03" db="EMBL/GenBank/DDBJ databases">
        <title>Porphyromonas levii Isolated from the Uterus of Dairy Cows.</title>
        <authorList>
            <person name="Francis A.M."/>
        </authorList>
    </citation>
    <scope>NUCLEOTIDE SEQUENCE [LARGE SCALE GENOMIC DNA]</scope>
    <source>
        <strain evidence="2 3">AF5678</strain>
    </source>
</reference>
<gene>
    <name evidence="2" type="ORF">E4P47_02760</name>
</gene>
<dbReference type="Pfam" id="PF13568">
    <property type="entry name" value="OMP_b-brl_2"/>
    <property type="match status" value="1"/>
</dbReference>
<accession>A0A4Y8WQH2</accession>
<proteinExistence type="predicted"/>
<dbReference type="OrthoDB" id="1011633at2"/>
<dbReference type="Proteomes" id="UP000297225">
    <property type="component" value="Unassembled WGS sequence"/>
</dbReference>
<name>A0A4Y8WQH2_9PORP</name>
<organism evidence="2 3">
    <name type="scientific">Porphyromonas levii</name>
    <dbReference type="NCBI Taxonomy" id="28114"/>
    <lineage>
        <taxon>Bacteria</taxon>
        <taxon>Pseudomonadati</taxon>
        <taxon>Bacteroidota</taxon>
        <taxon>Bacteroidia</taxon>
        <taxon>Bacteroidales</taxon>
        <taxon>Porphyromonadaceae</taxon>
        <taxon>Porphyromonas</taxon>
    </lineage>
</organism>
<dbReference type="InterPro" id="IPR025665">
    <property type="entry name" value="Beta-barrel_OMP_2"/>
</dbReference>
<protein>
    <submittedName>
        <fullName evidence="2">PorT family protein</fullName>
    </submittedName>
</protein>